<accession>A0A9X2CXL0</accession>
<dbReference type="SMART" id="SM00861">
    <property type="entry name" value="Transket_pyr"/>
    <property type="match status" value="1"/>
</dbReference>
<dbReference type="Pfam" id="PF02780">
    <property type="entry name" value="Transketolase_C"/>
    <property type="match status" value="1"/>
</dbReference>
<dbReference type="InterPro" id="IPR051157">
    <property type="entry name" value="PDH/Transketolase"/>
</dbReference>
<keyword evidence="6" id="KW-1185">Reference proteome</keyword>
<protein>
    <submittedName>
        <fullName evidence="5">Transketolase family protein</fullName>
    </submittedName>
</protein>
<dbReference type="PANTHER" id="PTHR43825:SF1">
    <property type="entry name" value="TRANSKETOLASE-LIKE PYRIMIDINE-BINDING DOMAIN-CONTAINING PROTEIN"/>
    <property type="match status" value="1"/>
</dbReference>
<evidence type="ECO:0000313" key="6">
    <source>
        <dbReference type="Proteomes" id="UP001139150"/>
    </source>
</evidence>
<dbReference type="InterPro" id="IPR009014">
    <property type="entry name" value="Transketo_C/PFOR_II"/>
</dbReference>
<proteinExistence type="inferred from homology"/>
<name>A0A9X2CXL0_9BACI</name>
<keyword evidence="3" id="KW-0786">Thiamine pyrophosphate</keyword>
<dbReference type="InterPro" id="IPR029061">
    <property type="entry name" value="THDP-binding"/>
</dbReference>
<comment type="similarity">
    <text evidence="2">Belongs to the transketolase family.</text>
</comment>
<dbReference type="InterPro" id="IPR005475">
    <property type="entry name" value="Transketolase-like_Pyr-bd"/>
</dbReference>
<comment type="caution">
    <text evidence="5">The sequence shown here is derived from an EMBL/GenBank/DDBJ whole genome shotgun (WGS) entry which is preliminary data.</text>
</comment>
<dbReference type="InterPro" id="IPR033248">
    <property type="entry name" value="Transketolase_C"/>
</dbReference>
<dbReference type="Pfam" id="PF02779">
    <property type="entry name" value="Transket_pyr"/>
    <property type="match status" value="1"/>
</dbReference>
<gene>
    <name evidence="5" type="ORF">MF646_22690</name>
</gene>
<dbReference type="Gene3D" id="3.40.50.920">
    <property type="match status" value="1"/>
</dbReference>
<evidence type="ECO:0000259" key="4">
    <source>
        <dbReference type="SMART" id="SM00861"/>
    </source>
</evidence>
<evidence type="ECO:0000256" key="3">
    <source>
        <dbReference type="ARBA" id="ARBA00023052"/>
    </source>
</evidence>
<feature type="domain" description="Transketolase-like pyrimidine-binding" evidence="4">
    <location>
        <begin position="14"/>
        <end position="179"/>
    </location>
</feature>
<evidence type="ECO:0000256" key="2">
    <source>
        <dbReference type="ARBA" id="ARBA00007131"/>
    </source>
</evidence>
<dbReference type="PANTHER" id="PTHR43825">
    <property type="entry name" value="PYRUVATE DEHYDROGENASE E1 COMPONENT"/>
    <property type="match status" value="1"/>
</dbReference>
<sequence length="322" mass="34737">MRNILLKPAAGNKIANRKAISDTLLQLGKKDKDIIVLTSDSRGSASMVQFGEELPDQIVEVGIAEQNIVGIAAGLAHSGKKSFVASPACFLSMRSIEQIKVDVAYSRTNVKLIGISGGVSYGALGMSHHSLQDLAVTRAIPGLDVMMPADRHEAKKMIEALVHYDKAVYVRIGRNPVEDCYVSEEYDFEIGKAVTMRAGKDLTIIASGETVRVALDAAETLEQEGIDCRVINMHTIKPLDEEAIVKAAQETGHIITVEEHSIHGGLGSAVAEVVSQAHPIPLKILGIPDEPAITGKTAEVFQYYGLSTENIKRIAIDMLMKQ</sequence>
<evidence type="ECO:0000313" key="5">
    <source>
        <dbReference type="EMBL" id="MCL7749915.1"/>
    </source>
</evidence>
<dbReference type="CDD" id="cd07033">
    <property type="entry name" value="TPP_PYR_DXS_TK_like"/>
    <property type="match status" value="1"/>
</dbReference>
<reference evidence="5" key="1">
    <citation type="submission" date="2022-02" db="EMBL/GenBank/DDBJ databases">
        <title>Halalkalibacter sp. nov. isolated from Lonar Lake, India.</title>
        <authorList>
            <person name="Joshi A."/>
            <person name="Thite S."/>
            <person name="Lodha T."/>
        </authorList>
    </citation>
    <scope>NUCLEOTIDE SEQUENCE</scope>
    <source>
        <strain evidence="5">MEB205</strain>
    </source>
</reference>
<dbReference type="Gene3D" id="3.40.50.970">
    <property type="match status" value="1"/>
</dbReference>
<dbReference type="SUPFAM" id="SSF52922">
    <property type="entry name" value="TK C-terminal domain-like"/>
    <property type="match status" value="1"/>
</dbReference>
<dbReference type="Proteomes" id="UP001139150">
    <property type="component" value="Unassembled WGS sequence"/>
</dbReference>
<dbReference type="EMBL" id="JAKRYL010000046">
    <property type="protein sequence ID" value="MCL7749915.1"/>
    <property type="molecule type" value="Genomic_DNA"/>
</dbReference>
<comment type="cofactor">
    <cofactor evidence="1">
        <name>thiamine diphosphate</name>
        <dbReference type="ChEBI" id="CHEBI:58937"/>
    </cofactor>
</comment>
<dbReference type="SUPFAM" id="SSF52518">
    <property type="entry name" value="Thiamin diphosphate-binding fold (THDP-binding)"/>
    <property type="match status" value="1"/>
</dbReference>
<dbReference type="RefSeq" id="WP_250098762.1">
    <property type="nucleotide sequence ID" value="NZ_JAKRYL010000046.1"/>
</dbReference>
<evidence type="ECO:0000256" key="1">
    <source>
        <dbReference type="ARBA" id="ARBA00001964"/>
    </source>
</evidence>
<organism evidence="5 6">
    <name type="scientific">Halalkalibacter alkaliphilus</name>
    <dbReference type="NCBI Taxonomy" id="2917993"/>
    <lineage>
        <taxon>Bacteria</taxon>
        <taxon>Bacillati</taxon>
        <taxon>Bacillota</taxon>
        <taxon>Bacilli</taxon>
        <taxon>Bacillales</taxon>
        <taxon>Bacillaceae</taxon>
        <taxon>Halalkalibacter</taxon>
    </lineage>
</organism>
<dbReference type="FunFam" id="3.40.50.970:FF:000129">
    <property type="entry name" value="Transketolase"/>
    <property type="match status" value="1"/>
</dbReference>
<dbReference type="AlphaFoldDB" id="A0A9X2CXL0"/>